<dbReference type="HAMAP" id="MF_00255">
    <property type="entry name" value="Gly_tRNA_synth_beta"/>
    <property type="match status" value="1"/>
</dbReference>
<proteinExistence type="inferred from homology"/>
<dbReference type="PANTHER" id="PTHR30075:SF2">
    <property type="entry name" value="GLYCINE--TRNA LIGASE, CHLOROPLASTIC_MITOCHONDRIAL 2"/>
    <property type="match status" value="1"/>
</dbReference>
<dbReference type="NCBIfam" id="TIGR00211">
    <property type="entry name" value="glyS"/>
    <property type="match status" value="1"/>
</dbReference>
<comment type="caution">
    <text evidence="9">The sequence shown here is derived from an EMBL/GenBank/DDBJ whole genome shotgun (WGS) entry which is preliminary data.</text>
</comment>
<dbReference type="InterPro" id="IPR006194">
    <property type="entry name" value="Gly-tRNA-synth_heterodimer"/>
</dbReference>
<dbReference type="EC" id="6.1.1.14" evidence="8"/>
<keyword evidence="4 8" id="KW-0067">ATP-binding</keyword>
<dbReference type="InterPro" id="IPR015944">
    <property type="entry name" value="Gly-tRNA-synth_bsu"/>
</dbReference>
<comment type="subunit">
    <text evidence="8">Tetramer of two alpha and two beta subunits.</text>
</comment>
<keyword evidence="5 8" id="KW-0648">Protein biosynthesis</keyword>
<evidence type="ECO:0000256" key="3">
    <source>
        <dbReference type="ARBA" id="ARBA00022741"/>
    </source>
</evidence>
<dbReference type="PROSITE" id="PS50861">
    <property type="entry name" value="AA_TRNA_LIGASE_II_GLYAB"/>
    <property type="match status" value="1"/>
</dbReference>
<dbReference type="Pfam" id="PF02092">
    <property type="entry name" value="tRNA_synt_2f"/>
    <property type="match status" value="1"/>
</dbReference>
<dbReference type="GO" id="GO:0006426">
    <property type="term" value="P:glycyl-tRNA aminoacylation"/>
    <property type="evidence" value="ECO:0007669"/>
    <property type="project" value="UniProtKB-UniRule"/>
</dbReference>
<keyword evidence="6 8" id="KW-0030">Aminoacyl-tRNA synthetase</keyword>
<evidence type="ECO:0000256" key="1">
    <source>
        <dbReference type="ARBA" id="ARBA00008226"/>
    </source>
</evidence>
<comment type="subcellular location">
    <subcellularLocation>
        <location evidence="8">Cytoplasm</location>
    </subcellularLocation>
</comment>
<evidence type="ECO:0000256" key="7">
    <source>
        <dbReference type="ARBA" id="ARBA00047937"/>
    </source>
</evidence>
<dbReference type="AlphaFoldDB" id="A0A1G1L1D2"/>
<accession>A0A1G1L1D2</accession>
<dbReference type="SUPFAM" id="SSF109604">
    <property type="entry name" value="HD-domain/PDEase-like"/>
    <property type="match status" value="1"/>
</dbReference>
<evidence type="ECO:0000256" key="2">
    <source>
        <dbReference type="ARBA" id="ARBA00022598"/>
    </source>
</evidence>
<gene>
    <name evidence="8" type="primary">glyS</name>
    <name evidence="9" type="ORF">A3G33_08885</name>
</gene>
<evidence type="ECO:0000256" key="6">
    <source>
        <dbReference type="ARBA" id="ARBA00023146"/>
    </source>
</evidence>
<comment type="similarity">
    <text evidence="1 8">Belongs to the class-II aminoacyl-tRNA synthetase family.</text>
</comment>
<dbReference type="PRINTS" id="PR01045">
    <property type="entry name" value="TRNASYNTHGB"/>
</dbReference>
<protein>
    <recommendedName>
        <fullName evidence="8">Glycine--tRNA ligase beta subunit</fullName>
        <ecNumber evidence="8">6.1.1.14</ecNumber>
    </recommendedName>
    <alternativeName>
        <fullName evidence="8">Glycyl-tRNA synthetase beta subunit</fullName>
        <shortName evidence="8">GlyRS</shortName>
    </alternativeName>
</protein>
<keyword evidence="3 8" id="KW-0547">Nucleotide-binding</keyword>
<dbReference type="PANTHER" id="PTHR30075">
    <property type="entry name" value="GLYCYL-TRNA SYNTHETASE"/>
    <property type="match status" value="1"/>
</dbReference>
<reference evidence="9 10" key="1">
    <citation type="journal article" date="2016" name="Nat. Commun.">
        <title>Thousands of microbial genomes shed light on interconnected biogeochemical processes in an aquifer system.</title>
        <authorList>
            <person name="Anantharaman K."/>
            <person name="Brown C.T."/>
            <person name="Hug L.A."/>
            <person name="Sharon I."/>
            <person name="Castelle C.J."/>
            <person name="Probst A.J."/>
            <person name="Thomas B.C."/>
            <person name="Singh A."/>
            <person name="Wilkins M.J."/>
            <person name="Karaoz U."/>
            <person name="Brodie E.L."/>
            <person name="Williams K.H."/>
            <person name="Hubbard S.S."/>
            <person name="Banfield J.F."/>
        </authorList>
    </citation>
    <scope>NUCLEOTIDE SEQUENCE [LARGE SCALE GENOMIC DNA]</scope>
</reference>
<keyword evidence="2 8" id="KW-0436">Ligase</keyword>
<keyword evidence="8" id="KW-0963">Cytoplasm</keyword>
<evidence type="ECO:0000313" key="10">
    <source>
        <dbReference type="Proteomes" id="UP000178187"/>
    </source>
</evidence>
<dbReference type="Proteomes" id="UP000178187">
    <property type="component" value="Unassembled WGS sequence"/>
</dbReference>
<dbReference type="GO" id="GO:0004820">
    <property type="term" value="F:glycine-tRNA ligase activity"/>
    <property type="evidence" value="ECO:0007669"/>
    <property type="project" value="UniProtKB-UniRule"/>
</dbReference>
<evidence type="ECO:0000256" key="8">
    <source>
        <dbReference type="HAMAP-Rule" id="MF_00255"/>
    </source>
</evidence>
<dbReference type="GO" id="GO:0005524">
    <property type="term" value="F:ATP binding"/>
    <property type="evidence" value="ECO:0007669"/>
    <property type="project" value="UniProtKB-UniRule"/>
</dbReference>
<name>A0A1G1L1D2_9BACT</name>
<organism evidence="9 10">
    <name type="scientific">Candidatus Danuiimicrobium aquiferis</name>
    <dbReference type="NCBI Taxonomy" id="1801832"/>
    <lineage>
        <taxon>Bacteria</taxon>
        <taxon>Pseudomonadati</taxon>
        <taxon>Candidatus Omnitrophota</taxon>
        <taxon>Candidatus Danuiimicrobium</taxon>
    </lineage>
</organism>
<evidence type="ECO:0000313" key="9">
    <source>
        <dbReference type="EMBL" id="OGW98938.1"/>
    </source>
</evidence>
<comment type="catalytic activity">
    <reaction evidence="7 8">
        <text>tRNA(Gly) + glycine + ATP = glycyl-tRNA(Gly) + AMP + diphosphate</text>
        <dbReference type="Rhea" id="RHEA:16013"/>
        <dbReference type="Rhea" id="RHEA-COMP:9664"/>
        <dbReference type="Rhea" id="RHEA-COMP:9683"/>
        <dbReference type="ChEBI" id="CHEBI:30616"/>
        <dbReference type="ChEBI" id="CHEBI:33019"/>
        <dbReference type="ChEBI" id="CHEBI:57305"/>
        <dbReference type="ChEBI" id="CHEBI:78442"/>
        <dbReference type="ChEBI" id="CHEBI:78522"/>
        <dbReference type="ChEBI" id="CHEBI:456215"/>
        <dbReference type="EC" id="6.1.1.14"/>
    </reaction>
</comment>
<evidence type="ECO:0000256" key="4">
    <source>
        <dbReference type="ARBA" id="ARBA00022840"/>
    </source>
</evidence>
<dbReference type="GO" id="GO:0005829">
    <property type="term" value="C:cytosol"/>
    <property type="evidence" value="ECO:0007669"/>
    <property type="project" value="TreeGrafter"/>
</dbReference>
<sequence>MTTTALLFEIGVEEIPSGYFQGARGSILAKAPKLLNECGFQAEGLEVFATPKRIVVYTPSVKSIKLEAEEKTGPLKAQSYDENGNSTKALAGFLKSVEKKESDMYLKETPRGECVCVKVTKKYKPLQYFFETLPRVIEFPKLMRWESGRFAFTRPIRSVFAFLGNSKQIFKIADVKSGNSTGGHRFLGKGKNKVSGSNFEKFEKLLKSQHVILKESDRLAMIKSFLKSAHHYDEELVDSVLYLVEEPYPVKGEFPKEYLKLPPEILEICMKKHQRIFACYDSSGKIVNCFIAIIDGKRKDVKQIAKHYERVLCSRLEDARFFFHEDSKTTLASQTPKLKELIFLGALGSYFDKSARVRSLVKFLGEASGVPSDVIQRAERAAELAKADLVTHLVYELPELQGAAGAHYAKLDGEHPHVVRAISGHYLPRNLYQDYRELKKELDMEGSLVGLCDRMDLLVGALGLGIELSGSQDPYALRRAAGGIAKILRAYPLRFRFSEWVQTAHRQYGGRITVSDTELLKKLRPFLFDRIIFELQIKLGSREYEILQGVFASEVDDIANIYKRFEQLAAQSTEESFIRACKVLERTRRILKGIKEKVSDVVNPAYFEDPLEKAVYELVLEKGKEIQALAGKEEYTEAVRCFGDAFYQPIHDFFDQVKVNADNADIRVNRQALMNQVNRIFSSQVADLSYVTNLS</sequence>
<dbReference type="EMBL" id="MHFR01000019">
    <property type="protein sequence ID" value="OGW98938.1"/>
    <property type="molecule type" value="Genomic_DNA"/>
</dbReference>
<evidence type="ECO:0000256" key="5">
    <source>
        <dbReference type="ARBA" id="ARBA00022917"/>
    </source>
</evidence>